<organism evidence="1 3">
    <name type="scientific">Rotaria magnacalcarata</name>
    <dbReference type="NCBI Taxonomy" id="392030"/>
    <lineage>
        <taxon>Eukaryota</taxon>
        <taxon>Metazoa</taxon>
        <taxon>Spiralia</taxon>
        <taxon>Gnathifera</taxon>
        <taxon>Rotifera</taxon>
        <taxon>Eurotatoria</taxon>
        <taxon>Bdelloidea</taxon>
        <taxon>Philodinida</taxon>
        <taxon>Philodinidae</taxon>
        <taxon>Rotaria</taxon>
    </lineage>
</organism>
<evidence type="ECO:0000313" key="1">
    <source>
        <dbReference type="EMBL" id="CAF5042895.1"/>
    </source>
</evidence>
<evidence type="ECO:0000313" key="2">
    <source>
        <dbReference type="EMBL" id="CAF5044722.1"/>
    </source>
</evidence>
<dbReference type="AlphaFoldDB" id="A0A8S3EAA3"/>
<proteinExistence type="predicted"/>
<dbReference type="EMBL" id="CAJOBI010221641">
    <property type="protein sequence ID" value="CAF5042895.1"/>
    <property type="molecule type" value="Genomic_DNA"/>
</dbReference>
<dbReference type="EMBL" id="CAJOBI010222404">
    <property type="protein sequence ID" value="CAF5044722.1"/>
    <property type="molecule type" value="Genomic_DNA"/>
</dbReference>
<dbReference type="Proteomes" id="UP000676336">
    <property type="component" value="Unassembled WGS sequence"/>
</dbReference>
<protein>
    <submittedName>
        <fullName evidence="1">Uncharacterized protein</fullName>
    </submittedName>
</protein>
<gene>
    <name evidence="1" type="ORF">SMN809_LOCUS58741</name>
    <name evidence="2" type="ORF">SMN809_LOCUS58843</name>
</gene>
<reference evidence="1" key="1">
    <citation type="submission" date="2021-02" db="EMBL/GenBank/DDBJ databases">
        <authorList>
            <person name="Nowell W R."/>
        </authorList>
    </citation>
    <scope>NUCLEOTIDE SEQUENCE</scope>
</reference>
<evidence type="ECO:0000313" key="3">
    <source>
        <dbReference type="Proteomes" id="UP000676336"/>
    </source>
</evidence>
<name>A0A8S3EAA3_9BILA</name>
<sequence>GRSHKSNKIENSKKYKIDTNHDLIVRHADKFDLSE</sequence>
<comment type="caution">
    <text evidence="1">The sequence shown here is derived from an EMBL/GenBank/DDBJ whole genome shotgun (WGS) entry which is preliminary data.</text>
</comment>
<accession>A0A8S3EAA3</accession>
<feature type="non-terminal residue" evidence="1">
    <location>
        <position position="1"/>
    </location>
</feature>